<dbReference type="PANTHER" id="PTHR24189">
    <property type="entry name" value="MYOTROPHIN"/>
    <property type="match status" value="1"/>
</dbReference>
<evidence type="ECO:0000256" key="2">
    <source>
        <dbReference type="ARBA" id="ARBA00023043"/>
    </source>
</evidence>
<dbReference type="SUPFAM" id="SSF48403">
    <property type="entry name" value="Ankyrin repeat"/>
    <property type="match status" value="1"/>
</dbReference>
<proteinExistence type="predicted"/>
<name>A0ABR1S8Y7_9PEZI</name>
<dbReference type="InterPro" id="IPR002110">
    <property type="entry name" value="Ankyrin_rpt"/>
</dbReference>
<keyword evidence="2" id="KW-0040">ANK repeat</keyword>
<dbReference type="SMART" id="SM00248">
    <property type="entry name" value="ANK"/>
    <property type="match status" value="5"/>
</dbReference>
<sequence>MMSCLRKRAREEDEVVETEAPVGQEIKRGKFGDVEQKSTEDGMKPTEDKLEVMQEEEIRRIEALYADLPPLPPEVPQPDYLIQDQPRYSQDKGSLAFYSACTSGDLPQVCDYIDIAQPSHADRQYGLEKAAHAFQIRIVRYLMQNQGTKIHTLVFQIHKNNDHPVQSLFGNNSVINGYLWGETRRWPKDNVRLAVTNIFASGCSRAECTHYLDALFHTGANKSCGTARTIFDSGSPKLLSLLQVFLDNGWHPNQILGPPQEVALHHVQCVRDTRILKLLLDHGADPTIARKGPRSMVFLRHPWKAPVQRKIGDVLDMAAKVASTEAIDLLLAHGAKFEYGRALQCLVEFRLLAGAAVDSTRFEMAEHLIQNGEDINGYRDVYDAIQPHSVMTVGIGFKATPLSHAKGSQDWGFVQWLLEKGADPQAHDGRAFDGRDKEHYGLTYRQAFDKNQARLSNLVQKVKDRKERDNEHTVHV</sequence>
<dbReference type="EMBL" id="JAQQWI010000007">
    <property type="protein sequence ID" value="KAK8028298.1"/>
    <property type="molecule type" value="Genomic_DNA"/>
</dbReference>
<feature type="region of interest" description="Disordered" evidence="3">
    <location>
        <begin position="1"/>
        <end position="49"/>
    </location>
</feature>
<dbReference type="InterPro" id="IPR050745">
    <property type="entry name" value="Multifunctional_regulatory"/>
</dbReference>
<reference evidence="4 5" key="1">
    <citation type="submission" date="2023-01" db="EMBL/GenBank/DDBJ databases">
        <title>Analysis of 21 Apiospora genomes using comparative genomics revels a genus with tremendous synthesis potential of carbohydrate active enzymes and secondary metabolites.</title>
        <authorList>
            <person name="Sorensen T."/>
        </authorList>
    </citation>
    <scope>NUCLEOTIDE SEQUENCE [LARGE SCALE GENOMIC DNA]</scope>
    <source>
        <strain evidence="4 5">CBS 20057</strain>
    </source>
</reference>
<keyword evidence="5" id="KW-1185">Reference proteome</keyword>
<protein>
    <recommendedName>
        <fullName evidence="6">Ankyrin</fullName>
    </recommendedName>
</protein>
<dbReference type="Gene3D" id="1.25.40.20">
    <property type="entry name" value="Ankyrin repeat-containing domain"/>
    <property type="match status" value="1"/>
</dbReference>
<evidence type="ECO:0008006" key="6">
    <source>
        <dbReference type="Google" id="ProtNLM"/>
    </source>
</evidence>
<evidence type="ECO:0000256" key="1">
    <source>
        <dbReference type="ARBA" id="ARBA00022737"/>
    </source>
</evidence>
<dbReference type="InterPro" id="IPR036770">
    <property type="entry name" value="Ankyrin_rpt-contain_sf"/>
</dbReference>
<organism evidence="4 5">
    <name type="scientific">Apiospora marii</name>
    <dbReference type="NCBI Taxonomy" id="335849"/>
    <lineage>
        <taxon>Eukaryota</taxon>
        <taxon>Fungi</taxon>
        <taxon>Dikarya</taxon>
        <taxon>Ascomycota</taxon>
        <taxon>Pezizomycotina</taxon>
        <taxon>Sordariomycetes</taxon>
        <taxon>Xylariomycetidae</taxon>
        <taxon>Amphisphaeriales</taxon>
        <taxon>Apiosporaceae</taxon>
        <taxon>Apiospora</taxon>
    </lineage>
</organism>
<feature type="compositionally biased region" description="Basic and acidic residues" evidence="3">
    <location>
        <begin position="25"/>
        <end position="49"/>
    </location>
</feature>
<dbReference type="PANTHER" id="PTHR24189:SF50">
    <property type="entry name" value="ANKYRIN REPEAT AND SOCS BOX PROTEIN 2"/>
    <property type="match status" value="1"/>
</dbReference>
<gene>
    <name evidence="4" type="ORF">PG991_005354</name>
</gene>
<evidence type="ECO:0000256" key="3">
    <source>
        <dbReference type="SAM" id="MobiDB-lite"/>
    </source>
</evidence>
<comment type="caution">
    <text evidence="4">The sequence shown here is derived from an EMBL/GenBank/DDBJ whole genome shotgun (WGS) entry which is preliminary data.</text>
</comment>
<dbReference type="Proteomes" id="UP001396898">
    <property type="component" value="Unassembled WGS sequence"/>
</dbReference>
<accession>A0ABR1S8Y7</accession>
<keyword evidence="1" id="KW-0677">Repeat</keyword>
<evidence type="ECO:0000313" key="5">
    <source>
        <dbReference type="Proteomes" id="UP001396898"/>
    </source>
</evidence>
<evidence type="ECO:0000313" key="4">
    <source>
        <dbReference type="EMBL" id="KAK8028298.1"/>
    </source>
</evidence>